<dbReference type="EMBL" id="JXTC01000196">
    <property type="protein sequence ID" value="PON82342.1"/>
    <property type="molecule type" value="Genomic_DNA"/>
</dbReference>
<dbReference type="InParanoid" id="A0A2P5E9V9"/>
<dbReference type="AlphaFoldDB" id="A0A2P5E9V9"/>
<gene>
    <name evidence="1" type="ORF">TorRG33x02_218370</name>
</gene>
<evidence type="ECO:0000313" key="1">
    <source>
        <dbReference type="EMBL" id="PON82342.1"/>
    </source>
</evidence>
<accession>A0A2P5E9V9</accession>
<protein>
    <submittedName>
        <fullName evidence="1">Uncharacterized protein</fullName>
    </submittedName>
</protein>
<name>A0A2P5E9V9_TREOI</name>
<reference evidence="2" key="1">
    <citation type="submission" date="2016-06" db="EMBL/GenBank/DDBJ databases">
        <title>Parallel loss of symbiosis genes in relatives of nitrogen-fixing non-legume Parasponia.</title>
        <authorList>
            <person name="Van Velzen R."/>
            <person name="Holmer R."/>
            <person name="Bu F."/>
            <person name="Rutten L."/>
            <person name="Van Zeijl A."/>
            <person name="Liu W."/>
            <person name="Santuari L."/>
            <person name="Cao Q."/>
            <person name="Sharma T."/>
            <person name="Shen D."/>
            <person name="Roswanjaya Y."/>
            <person name="Wardhani T."/>
            <person name="Kalhor M.S."/>
            <person name="Jansen J."/>
            <person name="Van den Hoogen J."/>
            <person name="Gungor B."/>
            <person name="Hartog M."/>
            <person name="Hontelez J."/>
            <person name="Verver J."/>
            <person name="Yang W.-C."/>
            <person name="Schijlen E."/>
            <person name="Repin R."/>
            <person name="Schilthuizen M."/>
            <person name="Schranz E."/>
            <person name="Heidstra R."/>
            <person name="Miyata K."/>
            <person name="Fedorova E."/>
            <person name="Kohlen W."/>
            <person name="Bisseling T."/>
            <person name="Smit S."/>
            <person name="Geurts R."/>
        </authorList>
    </citation>
    <scope>NUCLEOTIDE SEQUENCE [LARGE SCALE GENOMIC DNA]</scope>
    <source>
        <strain evidence="2">cv. RG33-2</strain>
    </source>
</reference>
<organism evidence="1 2">
    <name type="scientific">Trema orientale</name>
    <name type="common">Charcoal tree</name>
    <name type="synonym">Celtis orientalis</name>
    <dbReference type="NCBI Taxonomy" id="63057"/>
    <lineage>
        <taxon>Eukaryota</taxon>
        <taxon>Viridiplantae</taxon>
        <taxon>Streptophyta</taxon>
        <taxon>Embryophyta</taxon>
        <taxon>Tracheophyta</taxon>
        <taxon>Spermatophyta</taxon>
        <taxon>Magnoliopsida</taxon>
        <taxon>eudicotyledons</taxon>
        <taxon>Gunneridae</taxon>
        <taxon>Pentapetalae</taxon>
        <taxon>rosids</taxon>
        <taxon>fabids</taxon>
        <taxon>Rosales</taxon>
        <taxon>Cannabaceae</taxon>
        <taxon>Trema</taxon>
    </lineage>
</organism>
<keyword evidence="2" id="KW-1185">Reference proteome</keyword>
<proteinExistence type="predicted"/>
<evidence type="ECO:0000313" key="2">
    <source>
        <dbReference type="Proteomes" id="UP000237000"/>
    </source>
</evidence>
<dbReference type="Proteomes" id="UP000237000">
    <property type="component" value="Unassembled WGS sequence"/>
</dbReference>
<comment type="caution">
    <text evidence="1">The sequence shown here is derived from an EMBL/GenBank/DDBJ whole genome shotgun (WGS) entry which is preliminary data.</text>
</comment>
<sequence>MIQGATYKSESRVSDHLDKIWTTQLFSSQTGIQVGECCLHIVTLNDPIAIYCIFGHEGTTIKLEWQRAQEGSKEECCYLEECRGPLLKMRSLLEDILCSHLFWLLLQLLLEWCFVLYELHSCNRLIGVKALSDVPFP</sequence>